<reference evidence="2 3" key="1">
    <citation type="submission" date="2023-07" db="EMBL/GenBank/DDBJ databases">
        <title>Genomic Encyclopedia of Type Strains, Phase IV (KMG-IV): sequencing the most valuable type-strain genomes for metagenomic binning, comparative biology and taxonomic classification.</title>
        <authorList>
            <person name="Goeker M."/>
        </authorList>
    </citation>
    <scope>NUCLEOTIDE SEQUENCE [LARGE SCALE GENOMIC DNA]</scope>
    <source>
        <strain evidence="2 3">B6-8</strain>
    </source>
</reference>
<comment type="caution">
    <text evidence="2">The sequence shown here is derived from an EMBL/GenBank/DDBJ whole genome shotgun (WGS) entry which is preliminary data.</text>
</comment>
<proteinExistence type="inferred from homology"/>
<protein>
    <recommendedName>
        <fullName evidence="1">Protein SlyX homolog</fullName>
    </recommendedName>
</protein>
<dbReference type="Proteomes" id="UP001241603">
    <property type="component" value="Unassembled WGS sequence"/>
</dbReference>
<organism evidence="2 3">
    <name type="scientific">Kaistia dalseonensis</name>
    <dbReference type="NCBI Taxonomy" id="410840"/>
    <lineage>
        <taxon>Bacteria</taxon>
        <taxon>Pseudomonadati</taxon>
        <taxon>Pseudomonadota</taxon>
        <taxon>Alphaproteobacteria</taxon>
        <taxon>Hyphomicrobiales</taxon>
        <taxon>Kaistiaceae</taxon>
        <taxon>Kaistia</taxon>
    </lineage>
</organism>
<accession>A0ABU0H605</accession>
<dbReference type="Gene3D" id="1.20.5.300">
    <property type="match status" value="1"/>
</dbReference>
<sequence length="72" mass="8215">MDSPILTARIIQLETRLAYQDQTIEDLNAAVTAQWKDIDLLRRQLAKLTEEVKEAALHAREPNAPEPPPPHY</sequence>
<dbReference type="Pfam" id="PF04102">
    <property type="entry name" value="SlyX"/>
    <property type="match status" value="1"/>
</dbReference>
<name>A0ABU0H605_9HYPH</name>
<comment type="similarity">
    <text evidence="1">Belongs to the SlyX family.</text>
</comment>
<keyword evidence="3" id="KW-1185">Reference proteome</keyword>
<dbReference type="RefSeq" id="WP_266348677.1">
    <property type="nucleotide sequence ID" value="NZ_JAPKNG010000003.1"/>
</dbReference>
<evidence type="ECO:0000256" key="1">
    <source>
        <dbReference type="HAMAP-Rule" id="MF_00715"/>
    </source>
</evidence>
<evidence type="ECO:0000313" key="2">
    <source>
        <dbReference type="EMBL" id="MDQ0437739.1"/>
    </source>
</evidence>
<dbReference type="EMBL" id="JAUSVO010000003">
    <property type="protein sequence ID" value="MDQ0437739.1"/>
    <property type="molecule type" value="Genomic_DNA"/>
</dbReference>
<dbReference type="PANTHER" id="PTHR36508:SF1">
    <property type="entry name" value="PROTEIN SLYX"/>
    <property type="match status" value="1"/>
</dbReference>
<dbReference type="PANTHER" id="PTHR36508">
    <property type="entry name" value="PROTEIN SLYX"/>
    <property type="match status" value="1"/>
</dbReference>
<dbReference type="HAMAP" id="MF_00715">
    <property type="entry name" value="SlyX"/>
    <property type="match status" value="1"/>
</dbReference>
<gene>
    <name evidence="1" type="primary">slyX</name>
    <name evidence="2" type="ORF">QO014_002131</name>
</gene>
<evidence type="ECO:0000313" key="3">
    <source>
        <dbReference type="Proteomes" id="UP001241603"/>
    </source>
</evidence>
<dbReference type="InterPro" id="IPR007236">
    <property type="entry name" value="SlyX"/>
</dbReference>